<accession>A0A538U9P4</accession>
<feature type="transmembrane region" description="Helical" evidence="1">
    <location>
        <begin position="15"/>
        <end position="36"/>
    </location>
</feature>
<name>A0A538U9P4_UNCEI</name>
<gene>
    <name evidence="2" type="ORF">E6K80_02315</name>
</gene>
<feature type="transmembrane region" description="Helical" evidence="1">
    <location>
        <begin position="382"/>
        <end position="401"/>
    </location>
</feature>
<evidence type="ECO:0000256" key="1">
    <source>
        <dbReference type="SAM" id="Phobius"/>
    </source>
</evidence>
<dbReference type="GO" id="GO:0004143">
    <property type="term" value="F:ATP-dependent diacylglycerol kinase activity"/>
    <property type="evidence" value="ECO:0007669"/>
    <property type="project" value="InterPro"/>
</dbReference>
<feature type="transmembrane region" description="Helical" evidence="1">
    <location>
        <begin position="413"/>
        <end position="430"/>
    </location>
</feature>
<dbReference type="Proteomes" id="UP000319836">
    <property type="component" value="Unassembled WGS sequence"/>
</dbReference>
<feature type="transmembrane region" description="Helical" evidence="1">
    <location>
        <begin position="310"/>
        <end position="330"/>
    </location>
</feature>
<feature type="transmembrane region" description="Helical" evidence="1">
    <location>
        <begin position="71"/>
        <end position="89"/>
    </location>
</feature>
<dbReference type="PANTHER" id="PTHR31303">
    <property type="entry name" value="CTP-DEPENDENT DIACYLGLYCEROL KINASE 1"/>
    <property type="match status" value="1"/>
</dbReference>
<feature type="transmembrane region" description="Helical" evidence="1">
    <location>
        <begin position="442"/>
        <end position="463"/>
    </location>
</feature>
<feature type="transmembrane region" description="Helical" evidence="1">
    <location>
        <begin position="164"/>
        <end position="184"/>
    </location>
</feature>
<keyword evidence="1" id="KW-0472">Membrane</keyword>
<evidence type="ECO:0000313" key="3">
    <source>
        <dbReference type="Proteomes" id="UP000319836"/>
    </source>
</evidence>
<dbReference type="InterPro" id="IPR037997">
    <property type="entry name" value="Dgk1-like"/>
</dbReference>
<dbReference type="AlphaFoldDB" id="A0A538U9P4"/>
<feature type="transmembrane region" description="Helical" evidence="1">
    <location>
        <begin position="258"/>
        <end position="275"/>
    </location>
</feature>
<evidence type="ECO:0008006" key="4">
    <source>
        <dbReference type="Google" id="ProtNLM"/>
    </source>
</evidence>
<keyword evidence="1" id="KW-0812">Transmembrane</keyword>
<reference evidence="2 3" key="1">
    <citation type="journal article" date="2019" name="Nat. Microbiol.">
        <title>Mediterranean grassland soil C-N compound turnover is dependent on rainfall and depth, and is mediated by genomically divergent microorganisms.</title>
        <authorList>
            <person name="Diamond S."/>
            <person name="Andeer P.F."/>
            <person name="Li Z."/>
            <person name="Crits-Christoph A."/>
            <person name="Burstein D."/>
            <person name="Anantharaman K."/>
            <person name="Lane K.R."/>
            <person name="Thomas B.C."/>
            <person name="Pan C."/>
            <person name="Northen T.R."/>
            <person name="Banfield J.F."/>
        </authorList>
    </citation>
    <scope>NUCLEOTIDE SEQUENCE [LARGE SCALE GENOMIC DNA]</scope>
    <source>
        <strain evidence="2">WS_10</strain>
    </source>
</reference>
<organism evidence="2 3">
    <name type="scientific">Eiseniibacteriota bacterium</name>
    <dbReference type="NCBI Taxonomy" id="2212470"/>
    <lineage>
        <taxon>Bacteria</taxon>
        <taxon>Candidatus Eiseniibacteriota</taxon>
    </lineage>
</organism>
<evidence type="ECO:0000313" key="2">
    <source>
        <dbReference type="EMBL" id="TMQ72632.1"/>
    </source>
</evidence>
<feature type="transmembrane region" description="Helical" evidence="1">
    <location>
        <begin position="123"/>
        <end position="143"/>
    </location>
</feature>
<feature type="transmembrane region" description="Helical" evidence="1">
    <location>
        <begin position="234"/>
        <end position="253"/>
    </location>
</feature>
<proteinExistence type="predicted"/>
<dbReference type="PANTHER" id="PTHR31303:SF1">
    <property type="entry name" value="CTP-DEPENDENT DIACYLGLYCEROL KINASE 1"/>
    <property type="match status" value="1"/>
</dbReference>
<comment type="caution">
    <text evidence="2">The sequence shown here is derived from an EMBL/GenBank/DDBJ whole genome shotgun (WGS) entry which is preliminary data.</text>
</comment>
<sequence length="474" mass="50739">MTHVLPPFGSVAGEAARGLLVVLAFWAIVIAAEVWHRRAHPPIEWTRKLVHVSGGLLACAFPWLFASPGTLLLVAAVAGAPVFVARARGGLNSVFGVERHSFGDVYFPIAIFALYTIGRSMRVFYVVALLTMVVSDALAAVLGRAYGKHRYRVTHEQRSLEGSAVFLFTTFLLVHLPLLLFTGLERVTCVLVATQIALLVASFEAIGTNGSDNLFVPLGAYYLLMKLTARPPEAIAVQLAVQLAILLLTLLVARRTRFFSFSGAIAAHLMLYAAFSLGGPPWIVAPALALSAAIVLEQRRVARMRHAASADHDVAVIFYVSVVAVLLIFADNTFATMVRGAARIGGGHPFLAPYVGSLAAAIAIVAYLGLEASPRVRHRPAAWRALASGVIGFGVVAPLGLWAPRSGDVGIEYASSALLCAASLLLFLALRSRFPRPPGTGWSLRYLALAVLAATLATLPIHFRWIGAADWTLR</sequence>
<feature type="transmembrane region" description="Helical" evidence="1">
    <location>
        <begin position="281"/>
        <end position="298"/>
    </location>
</feature>
<feature type="transmembrane region" description="Helical" evidence="1">
    <location>
        <begin position="350"/>
        <end position="370"/>
    </location>
</feature>
<keyword evidence="1" id="KW-1133">Transmembrane helix</keyword>
<dbReference type="EMBL" id="VBPA01000049">
    <property type="protein sequence ID" value="TMQ72632.1"/>
    <property type="molecule type" value="Genomic_DNA"/>
</dbReference>
<protein>
    <recommendedName>
        <fullName evidence="4">Phosphatidate cytidylyltransferase</fullName>
    </recommendedName>
</protein>
<feature type="transmembrane region" description="Helical" evidence="1">
    <location>
        <begin position="101"/>
        <end position="117"/>
    </location>
</feature>